<proteinExistence type="inferred from homology"/>
<comment type="caution">
    <text evidence="5">The sequence shown here is derived from an EMBL/GenBank/DDBJ whole genome shotgun (WGS) entry which is preliminary data.</text>
</comment>
<dbReference type="EMBL" id="WTUW01000009">
    <property type="protein sequence ID" value="MZR32176.1"/>
    <property type="molecule type" value="Genomic_DNA"/>
</dbReference>
<keyword evidence="6" id="KW-1185">Reference proteome</keyword>
<dbReference type="PROSITE" id="PS01031">
    <property type="entry name" value="SHSP"/>
    <property type="match status" value="1"/>
</dbReference>
<sequence>MRTYDFSPLMRSTVGFDRIEQLFRGLERASADNNFPPYNIVKTDADHFRITMAVAGFTEDQLDVVTNQNTLKISGKSADEPENVDYLHRGLAARSFVQNFELAETIKVVGATMENGLLHIDLVREIPEELKPRAIEINKGKNKDKLIENKAA</sequence>
<evidence type="ECO:0000256" key="3">
    <source>
        <dbReference type="RuleBase" id="RU003616"/>
    </source>
</evidence>
<dbReference type="InterPro" id="IPR008978">
    <property type="entry name" value="HSP20-like_chaperone"/>
</dbReference>
<accession>A0A6L8WAH6</accession>
<dbReference type="SUPFAM" id="SSF49764">
    <property type="entry name" value="HSP20-like chaperones"/>
    <property type="match status" value="1"/>
</dbReference>
<gene>
    <name evidence="5" type="ORF">GQE98_16175</name>
</gene>
<dbReference type="PANTHER" id="PTHR47062:SF1">
    <property type="entry name" value="SMALL HEAT SHOCK PROTEIN IBPA"/>
    <property type="match status" value="1"/>
</dbReference>
<dbReference type="Pfam" id="PF00011">
    <property type="entry name" value="HSP20"/>
    <property type="match status" value="1"/>
</dbReference>
<evidence type="ECO:0000256" key="2">
    <source>
        <dbReference type="PROSITE-ProRule" id="PRU00285"/>
    </source>
</evidence>
<evidence type="ECO:0000313" key="5">
    <source>
        <dbReference type="EMBL" id="MZR32176.1"/>
    </source>
</evidence>
<evidence type="ECO:0000259" key="4">
    <source>
        <dbReference type="PROSITE" id="PS01031"/>
    </source>
</evidence>
<dbReference type="CDD" id="cd06470">
    <property type="entry name" value="ACD_IbpA-B_like"/>
    <property type="match status" value="1"/>
</dbReference>
<dbReference type="RefSeq" id="WP_161316741.1">
    <property type="nucleotide sequence ID" value="NZ_WTUW01000009.1"/>
</dbReference>
<dbReference type="Gene3D" id="2.60.40.790">
    <property type="match status" value="1"/>
</dbReference>
<name>A0A6L8WAH6_9PROT</name>
<evidence type="ECO:0000256" key="1">
    <source>
        <dbReference type="ARBA" id="ARBA00023016"/>
    </source>
</evidence>
<protein>
    <submittedName>
        <fullName evidence="5">Hsp20 family protein</fullName>
    </submittedName>
</protein>
<keyword evidence="1" id="KW-0346">Stress response</keyword>
<evidence type="ECO:0000313" key="6">
    <source>
        <dbReference type="Proteomes" id="UP000476030"/>
    </source>
</evidence>
<dbReference type="AlphaFoldDB" id="A0A6L8WAH6"/>
<feature type="domain" description="SHSP" evidence="4">
    <location>
        <begin position="29"/>
        <end position="140"/>
    </location>
</feature>
<dbReference type="PANTHER" id="PTHR47062">
    <property type="match status" value="1"/>
</dbReference>
<comment type="similarity">
    <text evidence="2 3">Belongs to the small heat shock protein (HSP20) family.</text>
</comment>
<dbReference type="Proteomes" id="UP000476030">
    <property type="component" value="Unassembled WGS sequence"/>
</dbReference>
<dbReference type="InterPro" id="IPR002068">
    <property type="entry name" value="A-crystallin/Hsp20_dom"/>
</dbReference>
<reference evidence="5 6" key="1">
    <citation type="submission" date="2019-12" db="EMBL/GenBank/DDBJ databases">
        <title>Snethiella sp. nov. sp. isolated from sea sand.</title>
        <authorList>
            <person name="Kim J."/>
            <person name="Jeong S.E."/>
            <person name="Jung H.S."/>
            <person name="Jeon C.O."/>
        </authorList>
    </citation>
    <scope>NUCLEOTIDE SEQUENCE [LARGE SCALE GENOMIC DNA]</scope>
    <source>
        <strain evidence="5 6">DP05</strain>
    </source>
</reference>
<dbReference type="InterPro" id="IPR037913">
    <property type="entry name" value="ACD_IbpA/B"/>
</dbReference>
<organism evidence="5 6">
    <name type="scientific">Sneathiella litorea</name>
    <dbReference type="NCBI Taxonomy" id="2606216"/>
    <lineage>
        <taxon>Bacteria</taxon>
        <taxon>Pseudomonadati</taxon>
        <taxon>Pseudomonadota</taxon>
        <taxon>Alphaproteobacteria</taxon>
        <taxon>Sneathiellales</taxon>
        <taxon>Sneathiellaceae</taxon>
        <taxon>Sneathiella</taxon>
    </lineage>
</organism>